<keyword evidence="3" id="KW-1185">Reference proteome</keyword>
<dbReference type="GO" id="GO:0016740">
    <property type="term" value="F:transferase activity"/>
    <property type="evidence" value="ECO:0007669"/>
    <property type="project" value="UniProtKB-KW"/>
</dbReference>
<dbReference type="InterPro" id="IPR002575">
    <property type="entry name" value="Aminoglycoside_PTrfase"/>
</dbReference>
<protein>
    <submittedName>
        <fullName evidence="2">Phosphotransferase enzyme family protein</fullName>
    </submittedName>
</protein>
<dbReference type="OrthoDB" id="236897at2"/>
<dbReference type="EMBL" id="FOEF01000001">
    <property type="protein sequence ID" value="SEO58354.1"/>
    <property type="molecule type" value="Genomic_DNA"/>
</dbReference>
<organism evidence="2 3">
    <name type="scientific">Amycolatopsis saalfeldensis</name>
    <dbReference type="NCBI Taxonomy" id="394193"/>
    <lineage>
        <taxon>Bacteria</taxon>
        <taxon>Bacillati</taxon>
        <taxon>Actinomycetota</taxon>
        <taxon>Actinomycetes</taxon>
        <taxon>Pseudonocardiales</taxon>
        <taxon>Pseudonocardiaceae</taxon>
        <taxon>Amycolatopsis</taxon>
    </lineage>
</organism>
<dbReference type="Pfam" id="PF01636">
    <property type="entry name" value="APH"/>
    <property type="match status" value="1"/>
</dbReference>
<dbReference type="Proteomes" id="UP000198582">
    <property type="component" value="Unassembled WGS sequence"/>
</dbReference>
<dbReference type="RefSeq" id="WP_091611795.1">
    <property type="nucleotide sequence ID" value="NZ_FOEF01000001.1"/>
</dbReference>
<sequence length="255" mass="28057">MTGLEEVPLPGGNMNTGVVRVGDTVRRPAGPWTPAVHALLEHLHGTGFRGAPRPLGLDGRGREVLSYAEGPVVHPDHDETMEPDAALTRVARLIREFHDAVAGFRPPPDARWQVVIPGDGAEIIAHHDLAPWNLVAGAEWVFIDWDTAAPGTRIWDLAYAVPAFAPLRPGTPQAEATRRLRLFAEAYGLDQAQRENLAQLMGPRARSMYTHLKTQAAQGNQPWTRLWHEGHGRVWLAASEYLDARAEGWRTALLA</sequence>
<gene>
    <name evidence="2" type="ORF">SAMN04489732_101512</name>
</gene>
<dbReference type="STRING" id="394193.SAMN04489732_101512"/>
<name>A0A1H8QWW0_9PSEU</name>
<evidence type="ECO:0000313" key="2">
    <source>
        <dbReference type="EMBL" id="SEO58354.1"/>
    </source>
</evidence>
<feature type="domain" description="Aminoglycoside phosphotransferase" evidence="1">
    <location>
        <begin position="116"/>
        <end position="179"/>
    </location>
</feature>
<evidence type="ECO:0000259" key="1">
    <source>
        <dbReference type="Pfam" id="PF01636"/>
    </source>
</evidence>
<reference evidence="2 3" key="1">
    <citation type="submission" date="2016-10" db="EMBL/GenBank/DDBJ databases">
        <authorList>
            <person name="de Groot N.N."/>
        </authorList>
    </citation>
    <scope>NUCLEOTIDE SEQUENCE [LARGE SCALE GENOMIC DNA]</scope>
    <source>
        <strain evidence="2 3">DSM 44993</strain>
    </source>
</reference>
<keyword evidence="2" id="KW-0808">Transferase</keyword>
<dbReference type="InterPro" id="IPR011009">
    <property type="entry name" value="Kinase-like_dom_sf"/>
</dbReference>
<dbReference type="AlphaFoldDB" id="A0A1H8QWW0"/>
<proteinExistence type="predicted"/>
<accession>A0A1H8QWW0</accession>
<dbReference type="Gene3D" id="3.90.1200.10">
    <property type="match status" value="1"/>
</dbReference>
<dbReference type="SUPFAM" id="SSF56112">
    <property type="entry name" value="Protein kinase-like (PK-like)"/>
    <property type="match status" value="1"/>
</dbReference>
<evidence type="ECO:0000313" key="3">
    <source>
        <dbReference type="Proteomes" id="UP000198582"/>
    </source>
</evidence>